<dbReference type="EMBL" id="AZEF01000027">
    <property type="protein sequence ID" value="KRL01144.1"/>
    <property type="molecule type" value="Genomic_DNA"/>
</dbReference>
<feature type="transmembrane region" description="Helical" evidence="7">
    <location>
        <begin position="398"/>
        <end position="418"/>
    </location>
</feature>
<evidence type="ECO:0000259" key="8">
    <source>
        <dbReference type="PROSITE" id="PS50850"/>
    </source>
</evidence>
<keyword evidence="2" id="KW-0813">Transport</keyword>
<sequence>MNKKITKNTLVIVLAGIGMLLSTLDTGIINVALPFLQKEFATTTSIAALSAISYTMSLAIFILPFGYASDRFGKLKVSYWGLVLFGIGSVLCGMSSNIIALIIFRVLQGIGAAALQATSAALITTLIDAKHISNALGVLGIMIGLGPVLGPSVGGFFLALNLWRFLFWINLPFIVIGLICNRQLIRTSSEKTKKVKFDLFGSITSALLIISLLTGFSLLSNYVYFIWSFSLFIISLLLGWLLYSVETKQDAPLIDFGSLQNDLHSWLYLGQTIIFGFASAMIFLLPPFIFEKVLGFNVGLTGLLVLGAPAGLVIFSRISGKLNNGHQNQFFSLIGLIIITFSLAGLLFVNQYWSALIVTFLLFVYGIGGGFFQPANIAVIMQLGNQRSQGSIGSLQRMVQNVAIASGTAVGAAILNLFPRGLISSIRINFGITLILAIIIVSLTIAFSSMPQRHIFYKKD</sequence>
<dbReference type="GO" id="GO:0022857">
    <property type="term" value="F:transmembrane transporter activity"/>
    <property type="evidence" value="ECO:0007669"/>
    <property type="project" value="InterPro"/>
</dbReference>
<dbReference type="PROSITE" id="PS50850">
    <property type="entry name" value="MFS"/>
    <property type="match status" value="1"/>
</dbReference>
<dbReference type="InterPro" id="IPR011701">
    <property type="entry name" value="MFS"/>
</dbReference>
<evidence type="ECO:0000313" key="10">
    <source>
        <dbReference type="Proteomes" id="UP000051621"/>
    </source>
</evidence>
<evidence type="ECO:0000256" key="3">
    <source>
        <dbReference type="ARBA" id="ARBA00022475"/>
    </source>
</evidence>
<dbReference type="PRINTS" id="PR01036">
    <property type="entry name" value="TCRTETB"/>
</dbReference>
<evidence type="ECO:0000256" key="5">
    <source>
        <dbReference type="ARBA" id="ARBA00022989"/>
    </source>
</evidence>
<feature type="transmembrane region" description="Helical" evidence="7">
    <location>
        <begin position="296"/>
        <end position="318"/>
    </location>
</feature>
<dbReference type="InterPro" id="IPR036259">
    <property type="entry name" value="MFS_trans_sf"/>
</dbReference>
<dbReference type="RefSeq" id="WP_057744225.1">
    <property type="nucleotide sequence ID" value="NZ_AZEF01000027.1"/>
</dbReference>
<evidence type="ECO:0000256" key="1">
    <source>
        <dbReference type="ARBA" id="ARBA00004651"/>
    </source>
</evidence>
<proteinExistence type="predicted"/>
<dbReference type="Gene3D" id="1.20.1720.10">
    <property type="entry name" value="Multidrug resistance protein D"/>
    <property type="match status" value="1"/>
</dbReference>
<dbReference type="STRING" id="1423731.FC81_GL001283"/>
<feature type="transmembrane region" description="Helical" evidence="7">
    <location>
        <begin position="430"/>
        <end position="450"/>
    </location>
</feature>
<comment type="caution">
    <text evidence="9">The sequence shown here is derived from an EMBL/GenBank/DDBJ whole genome shotgun (WGS) entry which is preliminary data.</text>
</comment>
<comment type="subcellular location">
    <subcellularLocation>
        <location evidence="1">Cell membrane</location>
        <topology evidence="1">Multi-pass membrane protein</topology>
    </subcellularLocation>
</comment>
<evidence type="ECO:0000256" key="6">
    <source>
        <dbReference type="ARBA" id="ARBA00023136"/>
    </source>
</evidence>
<accession>A0A0R1MCL6</accession>
<feature type="transmembrane region" description="Helical" evidence="7">
    <location>
        <begin position="197"/>
        <end position="218"/>
    </location>
</feature>
<feature type="transmembrane region" description="Helical" evidence="7">
    <location>
        <begin position="165"/>
        <end position="185"/>
    </location>
</feature>
<feature type="transmembrane region" description="Helical" evidence="7">
    <location>
        <begin position="266"/>
        <end position="290"/>
    </location>
</feature>
<evidence type="ECO:0000256" key="4">
    <source>
        <dbReference type="ARBA" id="ARBA00022692"/>
    </source>
</evidence>
<feature type="transmembrane region" description="Helical" evidence="7">
    <location>
        <begin position="136"/>
        <end position="159"/>
    </location>
</feature>
<dbReference type="PANTHER" id="PTHR42718:SF46">
    <property type="entry name" value="BLR6921 PROTEIN"/>
    <property type="match status" value="1"/>
</dbReference>
<gene>
    <name evidence="9" type="ORF">FC81_GL001283</name>
</gene>
<evidence type="ECO:0000256" key="2">
    <source>
        <dbReference type="ARBA" id="ARBA00022448"/>
    </source>
</evidence>
<feature type="transmembrane region" description="Helical" evidence="7">
    <location>
        <begin position="355"/>
        <end position="377"/>
    </location>
</feature>
<feature type="transmembrane region" description="Helical" evidence="7">
    <location>
        <begin position="330"/>
        <end position="349"/>
    </location>
</feature>
<dbReference type="Pfam" id="PF07690">
    <property type="entry name" value="MFS_1"/>
    <property type="match status" value="1"/>
</dbReference>
<feature type="transmembrane region" description="Helical" evidence="7">
    <location>
        <begin position="45"/>
        <end position="67"/>
    </location>
</feature>
<dbReference type="Proteomes" id="UP000051621">
    <property type="component" value="Unassembled WGS sequence"/>
</dbReference>
<keyword evidence="4 7" id="KW-0812">Transmembrane</keyword>
<keyword evidence="6 7" id="KW-0472">Membrane</keyword>
<organism evidence="9 10">
    <name type="scientific">Liquorilactobacillus capillatus DSM 19910</name>
    <dbReference type="NCBI Taxonomy" id="1423731"/>
    <lineage>
        <taxon>Bacteria</taxon>
        <taxon>Bacillati</taxon>
        <taxon>Bacillota</taxon>
        <taxon>Bacilli</taxon>
        <taxon>Lactobacillales</taxon>
        <taxon>Lactobacillaceae</taxon>
        <taxon>Liquorilactobacillus</taxon>
    </lineage>
</organism>
<evidence type="ECO:0000256" key="7">
    <source>
        <dbReference type="SAM" id="Phobius"/>
    </source>
</evidence>
<feature type="transmembrane region" description="Helical" evidence="7">
    <location>
        <begin position="110"/>
        <end position="129"/>
    </location>
</feature>
<feature type="domain" description="Major facilitator superfamily (MFS) profile" evidence="8">
    <location>
        <begin position="11"/>
        <end position="454"/>
    </location>
</feature>
<protein>
    <submittedName>
        <fullName evidence="9">Mepa</fullName>
    </submittedName>
</protein>
<feature type="transmembrane region" description="Helical" evidence="7">
    <location>
        <begin position="12"/>
        <end position="33"/>
    </location>
</feature>
<dbReference type="Gene3D" id="1.20.1250.20">
    <property type="entry name" value="MFS general substrate transporter like domains"/>
    <property type="match status" value="1"/>
</dbReference>
<dbReference type="SUPFAM" id="SSF103473">
    <property type="entry name" value="MFS general substrate transporter"/>
    <property type="match status" value="2"/>
</dbReference>
<dbReference type="PATRIC" id="fig|1423731.3.peg.1317"/>
<keyword evidence="5 7" id="KW-1133">Transmembrane helix</keyword>
<keyword evidence="10" id="KW-1185">Reference proteome</keyword>
<dbReference type="PANTHER" id="PTHR42718">
    <property type="entry name" value="MAJOR FACILITATOR SUPERFAMILY MULTIDRUG TRANSPORTER MFSC"/>
    <property type="match status" value="1"/>
</dbReference>
<dbReference type="CDD" id="cd17321">
    <property type="entry name" value="MFS_MMR_MDR_like"/>
    <property type="match status" value="1"/>
</dbReference>
<dbReference type="OrthoDB" id="102502at2"/>
<feature type="transmembrane region" description="Helical" evidence="7">
    <location>
        <begin position="79"/>
        <end position="104"/>
    </location>
</feature>
<feature type="transmembrane region" description="Helical" evidence="7">
    <location>
        <begin position="224"/>
        <end position="245"/>
    </location>
</feature>
<dbReference type="AlphaFoldDB" id="A0A0R1MCL6"/>
<dbReference type="InterPro" id="IPR020846">
    <property type="entry name" value="MFS_dom"/>
</dbReference>
<dbReference type="GO" id="GO:0005886">
    <property type="term" value="C:plasma membrane"/>
    <property type="evidence" value="ECO:0007669"/>
    <property type="project" value="UniProtKB-SubCell"/>
</dbReference>
<name>A0A0R1MCL6_9LACO</name>
<evidence type="ECO:0000313" key="9">
    <source>
        <dbReference type="EMBL" id="KRL01144.1"/>
    </source>
</evidence>
<keyword evidence="3" id="KW-1003">Cell membrane</keyword>
<reference evidence="9 10" key="1">
    <citation type="journal article" date="2015" name="Genome Announc.">
        <title>Expanding the biotechnology potential of lactobacilli through comparative genomics of 213 strains and associated genera.</title>
        <authorList>
            <person name="Sun Z."/>
            <person name="Harris H.M."/>
            <person name="McCann A."/>
            <person name="Guo C."/>
            <person name="Argimon S."/>
            <person name="Zhang W."/>
            <person name="Yang X."/>
            <person name="Jeffery I.B."/>
            <person name="Cooney J.C."/>
            <person name="Kagawa T.F."/>
            <person name="Liu W."/>
            <person name="Song Y."/>
            <person name="Salvetti E."/>
            <person name="Wrobel A."/>
            <person name="Rasinkangas P."/>
            <person name="Parkhill J."/>
            <person name="Rea M.C."/>
            <person name="O'Sullivan O."/>
            <person name="Ritari J."/>
            <person name="Douillard F.P."/>
            <person name="Paul Ross R."/>
            <person name="Yang R."/>
            <person name="Briner A.E."/>
            <person name="Felis G.E."/>
            <person name="de Vos W.M."/>
            <person name="Barrangou R."/>
            <person name="Klaenhammer T.R."/>
            <person name="Caufield P.W."/>
            <person name="Cui Y."/>
            <person name="Zhang H."/>
            <person name="O'Toole P.W."/>
        </authorList>
    </citation>
    <scope>NUCLEOTIDE SEQUENCE [LARGE SCALE GENOMIC DNA]</scope>
    <source>
        <strain evidence="9 10">DSM 19910</strain>
    </source>
</reference>